<dbReference type="EMBL" id="VLLL01000007">
    <property type="protein sequence ID" value="TWJ10792.1"/>
    <property type="molecule type" value="Genomic_DNA"/>
</dbReference>
<dbReference type="RefSeq" id="WP_147141814.1">
    <property type="nucleotide sequence ID" value="NZ_BAABIJ010000003.1"/>
</dbReference>
<comment type="caution">
    <text evidence="1">The sequence shown here is derived from an EMBL/GenBank/DDBJ whole genome shotgun (WGS) entry which is preliminary data.</text>
</comment>
<keyword evidence="2" id="KW-1185">Reference proteome</keyword>
<organism evidence="1 2">
    <name type="scientific">Stackebrandtia albiflava</name>
    <dbReference type="NCBI Taxonomy" id="406432"/>
    <lineage>
        <taxon>Bacteria</taxon>
        <taxon>Bacillati</taxon>
        <taxon>Actinomycetota</taxon>
        <taxon>Actinomycetes</taxon>
        <taxon>Glycomycetales</taxon>
        <taxon>Glycomycetaceae</taxon>
        <taxon>Stackebrandtia</taxon>
    </lineage>
</organism>
<accession>A0A562UYV6</accession>
<evidence type="ECO:0000313" key="2">
    <source>
        <dbReference type="Proteomes" id="UP000321617"/>
    </source>
</evidence>
<dbReference type="OrthoDB" id="3871241at2"/>
<reference evidence="1 2" key="1">
    <citation type="journal article" date="2013" name="Stand. Genomic Sci.">
        <title>Genomic Encyclopedia of Type Strains, Phase I: The one thousand microbial genomes (KMG-I) project.</title>
        <authorList>
            <person name="Kyrpides N.C."/>
            <person name="Woyke T."/>
            <person name="Eisen J.A."/>
            <person name="Garrity G."/>
            <person name="Lilburn T.G."/>
            <person name="Beck B.J."/>
            <person name="Whitman W.B."/>
            <person name="Hugenholtz P."/>
            <person name="Klenk H.P."/>
        </authorList>
    </citation>
    <scope>NUCLEOTIDE SEQUENCE [LARGE SCALE GENOMIC DNA]</scope>
    <source>
        <strain evidence="1 2">DSM 45044</strain>
    </source>
</reference>
<evidence type="ECO:0000313" key="1">
    <source>
        <dbReference type="EMBL" id="TWJ10792.1"/>
    </source>
</evidence>
<sequence>MTSHSPQPTDPADTVVKANIGISAAATGGAAASAAILAGQSAPAASAATTAAQHAAHLHTQAAAQAQAAAAGGTASGLGVKIGAGIGVVVLAGAAVTGGVLLSDSGGGATAPIVEPVMDESATGVDLMNTTVLIPSTYRPGTETREVTITDGGFTQEGATPFETVVYEYIHEPVYADLDGDMDLDAVAVMDELAYEYGYPYLLVWLWEDGELVQMDRTIAGLCSIDAVTAEDGAVHLDVSGVAAGARCYGVGNDETLTETLTVSVVDGELVQTAPVFGAVDRCHPLFYQSVTPVEGDLTPRVSPDETATPVAEPGTYDEIRRLGPVDGITQSEWYIVQVDVDGTTSCGWVSHADILG</sequence>
<proteinExistence type="predicted"/>
<name>A0A562UYV6_9ACTN</name>
<dbReference type="Proteomes" id="UP000321617">
    <property type="component" value="Unassembled WGS sequence"/>
</dbReference>
<protein>
    <submittedName>
        <fullName evidence="1">Uncharacterized protein</fullName>
    </submittedName>
</protein>
<dbReference type="AlphaFoldDB" id="A0A562UYV6"/>
<gene>
    <name evidence="1" type="ORF">LX16_4216</name>
</gene>